<comment type="caution">
    <text evidence="2">The sequence shown here is derived from an EMBL/GenBank/DDBJ whole genome shotgun (WGS) entry which is preliminary data.</text>
</comment>
<protein>
    <recommendedName>
        <fullName evidence="6">YcxB family protein</fullName>
    </recommendedName>
</protein>
<keyword evidence="1" id="KW-0812">Transmembrane</keyword>
<organism evidence="2 5">
    <name type="scientific">Flavobacterium pectinovorum</name>
    <dbReference type="NCBI Taxonomy" id="29533"/>
    <lineage>
        <taxon>Bacteria</taxon>
        <taxon>Pseudomonadati</taxon>
        <taxon>Bacteroidota</taxon>
        <taxon>Flavobacteriia</taxon>
        <taxon>Flavobacteriales</taxon>
        <taxon>Flavobacteriaceae</taxon>
        <taxon>Flavobacterium</taxon>
    </lineage>
</organism>
<reference evidence="2 5" key="1">
    <citation type="submission" date="2016-11" db="EMBL/GenBank/DDBJ databases">
        <title>Whole genomes of Flavobacteriaceae.</title>
        <authorList>
            <person name="Stine C."/>
            <person name="Li C."/>
            <person name="Tadesse D."/>
        </authorList>
    </citation>
    <scope>NUCLEOTIDE SEQUENCE [LARGE SCALE GENOMIC DNA]</scope>
    <source>
        <strain evidence="2 5">ATCC 19366</strain>
    </source>
</reference>
<keyword evidence="1" id="KW-0472">Membrane</keyword>
<dbReference type="EMBL" id="FRBX01000007">
    <property type="protein sequence ID" value="SHN14743.1"/>
    <property type="molecule type" value="Genomic_DNA"/>
</dbReference>
<dbReference type="EMBL" id="MUHB01000001">
    <property type="protein sequence ID" value="OXB08221.1"/>
    <property type="molecule type" value="Genomic_DNA"/>
</dbReference>
<accession>A0AB36P7M5</accession>
<dbReference type="Proteomes" id="UP000184216">
    <property type="component" value="Unassembled WGS sequence"/>
</dbReference>
<keyword evidence="4" id="KW-1185">Reference proteome</keyword>
<evidence type="ECO:0000313" key="4">
    <source>
        <dbReference type="Proteomes" id="UP000184216"/>
    </source>
</evidence>
<evidence type="ECO:0000256" key="1">
    <source>
        <dbReference type="SAM" id="Phobius"/>
    </source>
</evidence>
<evidence type="ECO:0000313" key="3">
    <source>
        <dbReference type="EMBL" id="SHN14743.1"/>
    </source>
</evidence>
<evidence type="ECO:0000313" key="2">
    <source>
        <dbReference type="EMBL" id="OXB08221.1"/>
    </source>
</evidence>
<evidence type="ECO:0008006" key="6">
    <source>
        <dbReference type="Google" id="ProtNLM"/>
    </source>
</evidence>
<gene>
    <name evidence="2" type="ORF">B0A72_00240</name>
    <name evidence="3" type="ORF">SAMN05444387_4329</name>
</gene>
<dbReference type="AlphaFoldDB" id="A0AB36P7M5"/>
<evidence type="ECO:0000313" key="5">
    <source>
        <dbReference type="Proteomes" id="UP000198431"/>
    </source>
</evidence>
<feature type="transmembrane region" description="Helical" evidence="1">
    <location>
        <begin position="21"/>
        <end position="54"/>
    </location>
</feature>
<name>A0AB36P7M5_9FLAO</name>
<reference evidence="3 4" key="2">
    <citation type="submission" date="2016-11" db="EMBL/GenBank/DDBJ databases">
        <authorList>
            <person name="Varghese N."/>
            <person name="Submissions S."/>
        </authorList>
    </citation>
    <scope>NUCLEOTIDE SEQUENCE [LARGE SCALE GENOMIC DNA]</scope>
    <source>
        <strain evidence="3 4">DSM 6368</strain>
    </source>
</reference>
<sequence>MKTIIIKRDKRLRKQNAVISLLALLIFLSTAIVVINLSVFLAAFLGLIGLLYLFSFIKDKRIIEEPAEIIFSDRCVFFNSIGTFDWDDINALEVRNSLSYNEYSERSASVYLHVLLKNRESFYFPITFLEKNENEIMDLFMKYKPILLKSHF</sequence>
<dbReference type="Proteomes" id="UP000198431">
    <property type="component" value="Unassembled WGS sequence"/>
</dbReference>
<proteinExistence type="predicted"/>
<dbReference type="RefSeq" id="WP_073397973.1">
    <property type="nucleotide sequence ID" value="NZ_FRBX01000007.1"/>
</dbReference>
<keyword evidence="1" id="KW-1133">Transmembrane helix</keyword>